<name>A0A7M5VE45_9CNID</name>
<comment type="subcellular location">
    <subcellularLocation>
        <location evidence="1">Membrane</location>
        <topology evidence="1">Multi-pass membrane protein</topology>
    </subcellularLocation>
</comment>
<keyword evidence="9" id="KW-1185">Reference proteome</keyword>
<feature type="domain" description="ABC transmembrane type-1" evidence="7">
    <location>
        <begin position="91"/>
        <end position="296"/>
    </location>
</feature>
<dbReference type="CDD" id="cd18577">
    <property type="entry name" value="ABC_6TM_Pgp_ABCB1_D1_like"/>
    <property type="match status" value="1"/>
</dbReference>
<dbReference type="InterPro" id="IPR036640">
    <property type="entry name" value="ABC1_TM_sf"/>
</dbReference>
<evidence type="ECO:0000256" key="2">
    <source>
        <dbReference type="ARBA" id="ARBA00022692"/>
    </source>
</evidence>
<dbReference type="InterPro" id="IPR039421">
    <property type="entry name" value="Type_1_exporter"/>
</dbReference>
<organism evidence="8 9">
    <name type="scientific">Clytia hemisphaerica</name>
    <dbReference type="NCBI Taxonomy" id="252671"/>
    <lineage>
        <taxon>Eukaryota</taxon>
        <taxon>Metazoa</taxon>
        <taxon>Cnidaria</taxon>
        <taxon>Hydrozoa</taxon>
        <taxon>Hydroidolina</taxon>
        <taxon>Leptothecata</taxon>
        <taxon>Obeliida</taxon>
        <taxon>Clytiidae</taxon>
        <taxon>Clytia</taxon>
    </lineage>
</organism>
<proteinExistence type="predicted"/>
<keyword evidence="4 6" id="KW-0472">Membrane</keyword>
<evidence type="ECO:0000256" key="1">
    <source>
        <dbReference type="ARBA" id="ARBA00004141"/>
    </source>
</evidence>
<accession>A0A7M5VE45</accession>
<keyword evidence="2 6" id="KW-0812">Transmembrane</keyword>
<dbReference type="Proteomes" id="UP000594262">
    <property type="component" value="Unplaced"/>
</dbReference>
<reference evidence="8" key="1">
    <citation type="submission" date="2021-01" db="UniProtKB">
        <authorList>
            <consortium name="EnsemblMetazoa"/>
        </authorList>
    </citation>
    <scope>IDENTIFICATION</scope>
</reference>
<dbReference type="Gene3D" id="1.20.1560.10">
    <property type="entry name" value="ABC transporter type 1, transmembrane domain"/>
    <property type="match status" value="1"/>
</dbReference>
<dbReference type="PANTHER" id="PTHR43394">
    <property type="entry name" value="ATP-DEPENDENT PERMEASE MDL1, MITOCHONDRIAL"/>
    <property type="match status" value="1"/>
</dbReference>
<dbReference type="EnsemblMetazoa" id="CLYHEMT009364.2">
    <property type="protein sequence ID" value="CLYHEMP009364.2"/>
    <property type="gene ID" value="CLYHEMG009364"/>
</dbReference>
<dbReference type="AlphaFoldDB" id="A0A7M5VE45"/>
<evidence type="ECO:0000256" key="5">
    <source>
        <dbReference type="SAM" id="MobiDB-lite"/>
    </source>
</evidence>
<protein>
    <recommendedName>
        <fullName evidence="7">ABC transmembrane type-1 domain-containing protein</fullName>
    </recommendedName>
</protein>
<dbReference type="GO" id="GO:0005743">
    <property type="term" value="C:mitochondrial inner membrane"/>
    <property type="evidence" value="ECO:0007669"/>
    <property type="project" value="TreeGrafter"/>
</dbReference>
<feature type="region of interest" description="Disordered" evidence="5">
    <location>
        <begin position="1"/>
        <end position="26"/>
    </location>
</feature>
<dbReference type="PROSITE" id="PS50929">
    <property type="entry name" value="ABC_TM1F"/>
    <property type="match status" value="1"/>
</dbReference>
<dbReference type="GO" id="GO:0005524">
    <property type="term" value="F:ATP binding"/>
    <property type="evidence" value="ECO:0007669"/>
    <property type="project" value="InterPro"/>
</dbReference>
<dbReference type="GO" id="GO:0090374">
    <property type="term" value="P:oligopeptide export from mitochondrion"/>
    <property type="evidence" value="ECO:0007669"/>
    <property type="project" value="TreeGrafter"/>
</dbReference>
<evidence type="ECO:0000256" key="6">
    <source>
        <dbReference type="SAM" id="Phobius"/>
    </source>
</evidence>
<feature type="transmembrane region" description="Helical" evidence="6">
    <location>
        <begin position="139"/>
        <end position="159"/>
    </location>
</feature>
<feature type="transmembrane region" description="Helical" evidence="6">
    <location>
        <begin position="238"/>
        <end position="258"/>
    </location>
</feature>
<evidence type="ECO:0000259" key="7">
    <source>
        <dbReference type="PROSITE" id="PS50929"/>
    </source>
</evidence>
<dbReference type="InterPro" id="IPR011527">
    <property type="entry name" value="ABC1_TM_dom"/>
</dbReference>
<sequence>MSNECDTNIRSDDLINDNNNRSDEQTKAVTPVCIEDHIQPIEEANQNDGKSRAVKVAECSNTDKIEVKRQPVVSVRQLFRYASTNDWIFMFLASISACINGMLQPISFILFGELIDDFVEQDAGKTIDLNKEMEKFGIYYVYIGLGAIVFGYFQNMLWLRASINQAFKIRTLAFESILRQDIGFFDTNDAGELTSRLADGVTKIQNGIGDKIGSLQHAIAMLIGGTIIGFIYGWKLTLVIIAMSPLLFIGAFATGKVIGTITSQEQTSYAKAGSIAEEVLSSIRTVVAFGSEKKEM</sequence>
<dbReference type="SUPFAM" id="SSF90123">
    <property type="entry name" value="ABC transporter transmembrane region"/>
    <property type="match status" value="1"/>
</dbReference>
<feature type="transmembrane region" description="Helical" evidence="6">
    <location>
        <begin position="212"/>
        <end position="232"/>
    </location>
</feature>
<evidence type="ECO:0000313" key="9">
    <source>
        <dbReference type="Proteomes" id="UP000594262"/>
    </source>
</evidence>
<dbReference type="OrthoDB" id="6500128at2759"/>
<keyword evidence="3 6" id="KW-1133">Transmembrane helix</keyword>
<dbReference type="GO" id="GO:0015421">
    <property type="term" value="F:ABC-type oligopeptide transporter activity"/>
    <property type="evidence" value="ECO:0007669"/>
    <property type="project" value="TreeGrafter"/>
</dbReference>
<dbReference type="PANTHER" id="PTHR43394:SF27">
    <property type="entry name" value="ATP-DEPENDENT TRANSLOCASE ABCB1-LIKE"/>
    <property type="match status" value="1"/>
</dbReference>
<evidence type="ECO:0000256" key="3">
    <source>
        <dbReference type="ARBA" id="ARBA00022989"/>
    </source>
</evidence>
<evidence type="ECO:0000256" key="4">
    <source>
        <dbReference type="ARBA" id="ARBA00023136"/>
    </source>
</evidence>
<dbReference type="Pfam" id="PF00664">
    <property type="entry name" value="ABC_membrane"/>
    <property type="match status" value="1"/>
</dbReference>
<evidence type="ECO:0000313" key="8">
    <source>
        <dbReference type="EnsemblMetazoa" id="CLYHEMP009364.2"/>
    </source>
</evidence>
<feature type="transmembrane region" description="Helical" evidence="6">
    <location>
        <begin position="87"/>
        <end position="111"/>
    </location>
</feature>